<protein>
    <recommendedName>
        <fullName evidence="5">GATA-type domain-containing protein</fullName>
    </recommendedName>
</protein>
<evidence type="ECO:0000313" key="6">
    <source>
        <dbReference type="EMBL" id="CAD2174547.1"/>
    </source>
</evidence>
<evidence type="ECO:0000313" key="7">
    <source>
        <dbReference type="Proteomes" id="UP000580250"/>
    </source>
</evidence>
<dbReference type="GO" id="GO:0008270">
    <property type="term" value="F:zinc ion binding"/>
    <property type="evidence" value="ECO:0007669"/>
    <property type="project" value="UniProtKB-KW"/>
</dbReference>
<dbReference type="AlphaFoldDB" id="A0A6V7VI06"/>
<dbReference type="SUPFAM" id="SSF57716">
    <property type="entry name" value="Glucocorticoid receptor-like (DNA-binding domain)"/>
    <property type="match status" value="1"/>
</dbReference>
<sequence length="45" mass="5444">MRITPDRNCSICGVAKTPHWYRHSKPEHYICHACYNRQQKIKKMN</sequence>
<name>A0A6V7VI06_MELEN</name>
<reference evidence="6 7" key="1">
    <citation type="submission" date="2020-08" db="EMBL/GenBank/DDBJ databases">
        <authorList>
            <person name="Koutsovoulos G."/>
            <person name="Danchin GJ E."/>
        </authorList>
    </citation>
    <scope>NUCLEOTIDE SEQUENCE [LARGE SCALE GENOMIC DNA]</scope>
</reference>
<dbReference type="PROSITE" id="PS50114">
    <property type="entry name" value="GATA_ZN_FINGER_2"/>
    <property type="match status" value="1"/>
</dbReference>
<keyword evidence="1" id="KW-0805">Transcription regulation</keyword>
<proteinExistence type="predicted"/>
<dbReference type="GO" id="GO:0006355">
    <property type="term" value="P:regulation of DNA-templated transcription"/>
    <property type="evidence" value="ECO:0007669"/>
    <property type="project" value="InterPro"/>
</dbReference>
<dbReference type="EMBL" id="CAJEWN010000237">
    <property type="protein sequence ID" value="CAD2174547.1"/>
    <property type="molecule type" value="Genomic_DNA"/>
</dbReference>
<keyword evidence="3" id="KW-0539">Nucleus</keyword>
<evidence type="ECO:0000256" key="4">
    <source>
        <dbReference type="PROSITE-ProRule" id="PRU00094"/>
    </source>
</evidence>
<evidence type="ECO:0000259" key="5">
    <source>
        <dbReference type="PROSITE" id="PS50114"/>
    </source>
</evidence>
<organism evidence="6 7">
    <name type="scientific">Meloidogyne enterolobii</name>
    <name type="common">Root-knot nematode worm</name>
    <name type="synonym">Meloidogyne mayaguensis</name>
    <dbReference type="NCBI Taxonomy" id="390850"/>
    <lineage>
        <taxon>Eukaryota</taxon>
        <taxon>Metazoa</taxon>
        <taxon>Ecdysozoa</taxon>
        <taxon>Nematoda</taxon>
        <taxon>Chromadorea</taxon>
        <taxon>Rhabditida</taxon>
        <taxon>Tylenchina</taxon>
        <taxon>Tylenchomorpha</taxon>
        <taxon>Tylenchoidea</taxon>
        <taxon>Meloidogynidae</taxon>
        <taxon>Meloidogyninae</taxon>
        <taxon>Meloidogyne</taxon>
    </lineage>
</organism>
<gene>
    <name evidence="6" type="ORF">MENT_LOCUS26219</name>
</gene>
<evidence type="ECO:0000256" key="3">
    <source>
        <dbReference type="ARBA" id="ARBA00023242"/>
    </source>
</evidence>
<feature type="domain" description="GATA-type" evidence="5">
    <location>
        <begin position="3"/>
        <end position="34"/>
    </location>
</feature>
<dbReference type="InterPro" id="IPR013088">
    <property type="entry name" value="Znf_NHR/GATA"/>
</dbReference>
<keyword evidence="4" id="KW-0863">Zinc-finger</keyword>
<comment type="caution">
    <text evidence="6">The sequence shown here is derived from an EMBL/GenBank/DDBJ whole genome shotgun (WGS) entry which is preliminary data.</text>
</comment>
<dbReference type="Proteomes" id="UP000580250">
    <property type="component" value="Unassembled WGS sequence"/>
</dbReference>
<keyword evidence="2" id="KW-0804">Transcription</keyword>
<dbReference type="GO" id="GO:0043565">
    <property type="term" value="F:sequence-specific DNA binding"/>
    <property type="evidence" value="ECO:0007669"/>
    <property type="project" value="InterPro"/>
</dbReference>
<evidence type="ECO:0000256" key="2">
    <source>
        <dbReference type="ARBA" id="ARBA00023163"/>
    </source>
</evidence>
<dbReference type="InterPro" id="IPR000679">
    <property type="entry name" value="Znf_GATA"/>
</dbReference>
<accession>A0A6V7VI06</accession>
<keyword evidence="4" id="KW-0862">Zinc</keyword>
<keyword evidence="4" id="KW-0479">Metal-binding</keyword>
<dbReference type="Gene3D" id="3.30.50.10">
    <property type="entry name" value="Erythroid Transcription Factor GATA-1, subunit A"/>
    <property type="match status" value="1"/>
</dbReference>
<evidence type="ECO:0000256" key="1">
    <source>
        <dbReference type="ARBA" id="ARBA00023015"/>
    </source>
</evidence>
<dbReference type="OrthoDB" id="515401at2759"/>